<dbReference type="EMBL" id="GBXM01095181">
    <property type="protein sequence ID" value="JAH13396.1"/>
    <property type="molecule type" value="Transcribed_RNA"/>
</dbReference>
<proteinExistence type="predicted"/>
<reference evidence="1" key="1">
    <citation type="submission" date="2014-11" db="EMBL/GenBank/DDBJ databases">
        <authorList>
            <person name="Amaro Gonzalez C."/>
        </authorList>
    </citation>
    <scope>NUCLEOTIDE SEQUENCE</scope>
</reference>
<protein>
    <submittedName>
        <fullName evidence="1">Uncharacterized protein</fullName>
    </submittedName>
</protein>
<name>A0A0E9Q949_ANGAN</name>
<organism evidence="1">
    <name type="scientific">Anguilla anguilla</name>
    <name type="common">European freshwater eel</name>
    <name type="synonym">Muraena anguilla</name>
    <dbReference type="NCBI Taxonomy" id="7936"/>
    <lineage>
        <taxon>Eukaryota</taxon>
        <taxon>Metazoa</taxon>
        <taxon>Chordata</taxon>
        <taxon>Craniata</taxon>
        <taxon>Vertebrata</taxon>
        <taxon>Euteleostomi</taxon>
        <taxon>Actinopterygii</taxon>
        <taxon>Neopterygii</taxon>
        <taxon>Teleostei</taxon>
        <taxon>Anguilliformes</taxon>
        <taxon>Anguillidae</taxon>
        <taxon>Anguilla</taxon>
    </lineage>
</organism>
<evidence type="ECO:0000313" key="1">
    <source>
        <dbReference type="EMBL" id="JAH13396.1"/>
    </source>
</evidence>
<sequence>MKSLLHSSLKADRFLCKTKEEKNSWPLLSLSKLHKTPS</sequence>
<accession>A0A0E9Q949</accession>
<dbReference type="EMBL" id="GBXM01067104">
    <property type="protein sequence ID" value="JAH41473.1"/>
    <property type="molecule type" value="Transcribed_RNA"/>
</dbReference>
<dbReference type="AlphaFoldDB" id="A0A0E9Q949"/>
<reference evidence="1" key="2">
    <citation type="journal article" date="2015" name="Fish Shellfish Immunol.">
        <title>Early steps in the European eel (Anguilla anguilla)-Vibrio vulnificus interaction in the gills: Role of the RtxA13 toxin.</title>
        <authorList>
            <person name="Callol A."/>
            <person name="Pajuelo D."/>
            <person name="Ebbesson L."/>
            <person name="Teles M."/>
            <person name="MacKenzie S."/>
            <person name="Amaro C."/>
        </authorList>
    </citation>
    <scope>NUCLEOTIDE SEQUENCE</scope>
</reference>